<dbReference type="Gene3D" id="2.40.30.10">
    <property type="entry name" value="Translation factors"/>
    <property type="match status" value="1"/>
</dbReference>
<evidence type="ECO:0000313" key="12">
    <source>
        <dbReference type="Proteomes" id="UP001165460"/>
    </source>
</evidence>
<keyword evidence="3" id="KW-0001">2Fe-2S</keyword>
<evidence type="ECO:0000256" key="8">
    <source>
        <dbReference type="ARBA" id="ARBA00023014"/>
    </source>
</evidence>
<keyword evidence="7" id="KW-0408">Iron</keyword>
<dbReference type="PROSITE" id="PS51384">
    <property type="entry name" value="FAD_FR"/>
    <property type="match status" value="1"/>
</dbReference>
<dbReference type="Gene3D" id="3.40.50.80">
    <property type="entry name" value="Nucleotide-binding domain of ferredoxin-NADP reductase (FNR) module"/>
    <property type="match status" value="1"/>
</dbReference>
<dbReference type="Pfam" id="PF00175">
    <property type="entry name" value="NAD_binding_1"/>
    <property type="match status" value="1"/>
</dbReference>
<dbReference type="Proteomes" id="UP001165460">
    <property type="component" value="Unassembled WGS sequence"/>
</dbReference>
<evidence type="ECO:0000256" key="3">
    <source>
        <dbReference type="ARBA" id="ARBA00022714"/>
    </source>
</evidence>
<dbReference type="CDD" id="cd00207">
    <property type="entry name" value="fer2"/>
    <property type="match status" value="1"/>
</dbReference>
<keyword evidence="8" id="KW-0411">Iron-sulfur</keyword>
<evidence type="ECO:0000256" key="6">
    <source>
        <dbReference type="ARBA" id="ARBA00023002"/>
    </source>
</evidence>
<dbReference type="InterPro" id="IPR008333">
    <property type="entry name" value="Cbr1-like_FAD-bd_dom"/>
</dbReference>
<sequence length="351" mass="39632">MHNRKLKVTAVEQQVNETIKITFETTDGKPFSYSAGQFLTLVFNVNNRELRRSYSFCSSPHVAEPLAIAVKLVENGEISRFLHHQIAVGDVVEATEPNGQFIYEINAEIKRTVFLFAAGVGITPLFSILKSALTAETHSEVVLIFSNRTAEDVLFKDELDAWKERYAERLTLIYLFSSSKNLMRARLNSFLIGQLVHENIHFDAKDALFYTCGPVDYMDMCRIKLLGLGYAPVQIKRETFVLPEDEQDEDDTTEKLVDKNTYTVNLIFRGSQYRLAVPYPKRILDVALENKIKLPYSCSGGVCSTCAATCIKGDVRMDYNEVLTDEEIAEGRVLVCTGHPTQNDTTITWDA</sequence>
<accession>A0ABS9ZUV2</accession>
<dbReference type="SUPFAM" id="SSF63380">
    <property type="entry name" value="Riboflavin synthase domain-like"/>
    <property type="match status" value="1"/>
</dbReference>
<dbReference type="InterPro" id="IPR039261">
    <property type="entry name" value="FNR_nucleotide-bd"/>
</dbReference>
<dbReference type="Gene3D" id="3.10.20.30">
    <property type="match status" value="1"/>
</dbReference>
<name>A0ABS9ZUV2_9SPHI</name>
<evidence type="ECO:0000256" key="2">
    <source>
        <dbReference type="ARBA" id="ARBA00022630"/>
    </source>
</evidence>
<dbReference type="InterPro" id="IPR001709">
    <property type="entry name" value="Flavoprot_Pyr_Nucl_cyt_Rdtase"/>
</dbReference>
<dbReference type="InterPro" id="IPR012675">
    <property type="entry name" value="Beta-grasp_dom_sf"/>
</dbReference>
<feature type="domain" description="2Fe-2S ferredoxin-type" evidence="9">
    <location>
        <begin position="262"/>
        <end position="351"/>
    </location>
</feature>
<evidence type="ECO:0000259" key="10">
    <source>
        <dbReference type="PROSITE" id="PS51384"/>
    </source>
</evidence>
<dbReference type="InterPro" id="IPR001041">
    <property type="entry name" value="2Fe-2S_ferredoxin-type"/>
</dbReference>
<dbReference type="PROSITE" id="PS00197">
    <property type="entry name" value="2FE2S_FER_1"/>
    <property type="match status" value="1"/>
</dbReference>
<dbReference type="CDD" id="cd06214">
    <property type="entry name" value="PA_degradation_oxidoreductase_like"/>
    <property type="match status" value="1"/>
</dbReference>
<keyword evidence="5" id="KW-0274">FAD</keyword>
<dbReference type="SUPFAM" id="SSF54292">
    <property type="entry name" value="2Fe-2S ferredoxin-like"/>
    <property type="match status" value="1"/>
</dbReference>
<dbReference type="PRINTS" id="PR00371">
    <property type="entry name" value="FPNCR"/>
</dbReference>
<organism evidence="11 12">
    <name type="scientific">Pedobacter montanisoli</name>
    <dbReference type="NCBI Taxonomy" id="2923277"/>
    <lineage>
        <taxon>Bacteria</taxon>
        <taxon>Pseudomonadati</taxon>
        <taxon>Bacteroidota</taxon>
        <taxon>Sphingobacteriia</taxon>
        <taxon>Sphingobacteriales</taxon>
        <taxon>Sphingobacteriaceae</taxon>
        <taxon>Pedobacter</taxon>
    </lineage>
</organism>
<feature type="domain" description="FAD-binding FR-type" evidence="10">
    <location>
        <begin position="1"/>
        <end position="104"/>
    </location>
</feature>
<gene>
    <name evidence="11" type="ORF">MMF97_05225</name>
</gene>
<keyword evidence="6" id="KW-0560">Oxidoreductase</keyword>
<dbReference type="Pfam" id="PF00111">
    <property type="entry name" value="Fer2"/>
    <property type="match status" value="1"/>
</dbReference>
<evidence type="ECO:0000313" key="11">
    <source>
        <dbReference type="EMBL" id="MCJ0742108.1"/>
    </source>
</evidence>
<keyword evidence="4" id="KW-0479">Metal-binding</keyword>
<dbReference type="PROSITE" id="PS51085">
    <property type="entry name" value="2FE2S_FER_2"/>
    <property type="match status" value="1"/>
</dbReference>
<comment type="caution">
    <text evidence="11">The sequence shown here is derived from an EMBL/GenBank/DDBJ whole genome shotgun (WGS) entry which is preliminary data.</text>
</comment>
<dbReference type="PRINTS" id="PR00406">
    <property type="entry name" value="CYTB5RDTASE"/>
</dbReference>
<evidence type="ECO:0000256" key="5">
    <source>
        <dbReference type="ARBA" id="ARBA00022827"/>
    </source>
</evidence>
<protein>
    <submittedName>
        <fullName evidence="11">Ferredoxin--NADP reductase</fullName>
    </submittedName>
</protein>
<dbReference type="InterPro" id="IPR017938">
    <property type="entry name" value="Riboflavin_synthase-like_b-brl"/>
</dbReference>
<dbReference type="InterPro" id="IPR006058">
    <property type="entry name" value="2Fe2S_fd_BS"/>
</dbReference>
<keyword evidence="2" id="KW-0285">Flavoprotein</keyword>
<dbReference type="InterPro" id="IPR036010">
    <property type="entry name" value="2Fe-2S_ferredoxin-like_sf"/>
</dbReference>
<dbReference type="RefSeq" id="WP_243360298.1">
    <property type="nucleotide sequence ID" value="NZ_JALGBH010000001.1"/>
</dbReference>
<dbReference type="PANTHER" id="PTHR47354:SF8">
    <property type="entry name" value="1,2-PHENYLACETYL-COA EPOXIDASE, SUBUNIT E"/>
    <property type="match status" value="1"/>
</dbReference>
<dbReference type="InterPro" id="IPR001433">
    <property type="entry name" value="OxRdtase_FAD/NAD-bd"/>
</dbReference>
<evidence type="ECO:0000259" key="9">
    <source>
        <dbReference type="PROSITE" id="PS51085"/>
    </source>
</evidence>
<reference evidence="11" key="1">
    <citation type="submission" date="2022-03" db="EMBL/GenBank/DDBJ databases">
        <authorList>
            <person name="Woo C.Y."/>
        </authorList>
    </citation>
    <scope>NUCLEOTIDE SEQUENCE</scope>
    <source>
        <strain evidence="11">CYS-01</strain>
    </source>
</reference>
<proteinExistence type="predicted"/>
<dbReference type="SUPFAM" id="SSF52343">
    <property type="entry name" value="Ferredoxin reductase-like, C-terminal NADP-linked domain"/>
    <property type="match status" value="1"/>
</dbReference>
<keyword evidence="12" id="KW-1185">Reference proteome</keyword>
<dbReference type="PANTHER" id="PTHR47354">
    <property type="entry name" value="NADH OXIDOREDUCTASE HCR"/>
    <property type="match status" value="1"/>
</dbReference>
<dbReference type="EMBL" id="JALGBH010000001">
    <property type="protein sequence ID" value="MCJ0742108.1"/>
    <property type="molecule type" value="Genomic_DNA"/>
</dbReference>
<evidence type="ECO:0000256" key="4">
    <source>
        <dbReference type="ARBA" id="ARBA00022723"/>
    </source>
</evidence>
<comment type="cofactor">
    <cofactor evidence="1">
        <name>FAD</name>
        <dbReference type="ChEBI" id="CHEBI:57692"/>
    </cofactor>
</comment>
<evidence type="ECO:0000256" key="1">
    <source>
        <dbReference type="ARBA" id="ARBA00001974"/>
    </source>
</evidence>
<dbReference type="InterPro" id="IPR017927">
    <property type="entry name" value="FAD-bd_FR_type"/>
</dbReference>
<evidence type="ECO:0000256" key="7">
    <source>
        <dbReference type="ARBA" id="ARBA00023004"/>
    </source>
</evidence>
<dbReference type="InterPro" id="IPR050415">
    <property type="entry name" value="MRET"/>
</dbReference>
<dbReference type="Pfam" id="PF00970">
    <property type="entry name" value="FAD_binding_6"/>
    <property type="match status" value="1"/>
</dbReference>